<dbReference type="InterPro" id="IPR032710">
    <property type="entry name" value="NTF2-like_dom_sf"/>
</dbReference>
<dbReference type="InterPro" id="IPR037401">
    <property type="entry name" value="SnoaL-like"/>
</dbReference>
<organism evidence="2 3">
    <name type="scientific">Corallincola platygyrae</name>
    <dbReference type="NCBI Taxonomy" id="1193278"/>
    <lineage>
        <taxon>Bacteria</taxon>
        <taxon>Pseudomonadati</taxon>
        <taxon>Pseudomonadota</taxon>
        <taxon>Gammaproteobacteria</taxon>
        <taxon>Alteromonadales</taxon>
        <taxon>Psychromonadaceae</taxon>
        <taxon>Corallincola</taxon>
    </lineage>
</organism>
<gene>
    <name evidence="2" type="ORF">ACFSJ3_17100</name>
</gene>
<dbReference type="Gene3D" id="3.10.450.50">
    <property type="match status" value="1"/>
</dbReference>
<proteinExistence type="predicted"/>
<name>A0ABW4XQ53_9GAMM</name>
<sequence>MTFKQALAHHLAAIQQRDLRGFRETVVQDERLMVILPNGKVIQGFNDVLTFHTGWFNDQDWRLETKQISLVEGDSLSTALLLVDYQDLNADGEPYSMSYYLSLTFTFEQGKWLMLFDQNTLVSN</sequence>
<keyword evidence="3" id="KW-1185">Reference proteome</keyword>
<comment type="caution">
    <text evidence="2">The sequence shown here is derived from an EMBL/GenBank/DDBJ whole genome shotgun (WGS) entry which is preliminary data.</text>
</comment>
<protein>
    <recommendedName>
        <fullName evidence="1">SnoaL-like domain-containing protein</fullName>
    </recommendedName>
</protein>
<dbReference type="EMBL" id="JBHUHT010000028">
    <property type="protein sequence ID" value="MFD2097710.1"/>
    <property type="molecule type" value="Genomic_DNA"/>
</dbReference>
<evidence type="ECO:0000259" key="1">
    <source>
        <dbReference type="Pfam" id="PF13474"/>
    </source>
</evidence>
<feature type="domain" description="SnoaL-like" evidence="1">
    <location>
        <begin position="5"/>
        <end position="114"/>
    </location>
</feature>
<dbReference type="RefSeq" id="WP_345341908.1">
    <property type="nucleotide sequence ID" value="NZ_BAABLI010000032.1"/>
</dbReference>
<accession>A0ABW4XQ53</accession>
<reference evidence="3" key="1">
    <citation type="journal article" date="2019" name="Int. J. Syst. Evol. Microbiol.">
        <title>The Global Catalogue of Microorganisms (GCM) 10K type strain sequencing project: providing services to taxonomists for standard genome sequencing and annotation.</title>
        <authorList>
            <consortium name="The Broad Institute Genomics Platform"/>
            <consortium name="The Broad Institute Genome Sequencing Center for Infectious Disease"/>
            <person name="Wu L."/>
            <person name="Ma J."/>
        </authorList>
    </citation>
    <scope>NUCLEOTIDE SEQUENCE [LARGE SCALE GENOMIC DNA]</scope>
    <source>
        <strain evidence="3">CGMCC 1.10992</strain>
    </source>
</reference>
<evidence type="ECO:0000313" key="2">
    <source>
        <dbReference type="EMBL" id="MFD2097710.1"/>
    </source>
</evidence>
<dbReference type="Proteomes" id="UP001597380">
    <property type="component" value="Unassembled WGS sequence"/>
</dbReference>
<dbReference type="Pfam" id="PF13474">
    <property type="entry name" value="SnoaL_3"/>
    <property type="match status" value="1"/>
</dbReference>
<evidence type="ECO:0000313" key="3">
    <source>
        <dbReference type="Proteomes" id="UP001597380"/>
    </source>
</evidence>
<dbReference type="SUPFAM" id="SSF54427">
    <property type="entry name" value="NTF2-like"/>
    <property type="match status" value="1"/>
</dbReference>